<protein>
    <submittedName>
        <fullName evidence="2">HD-GYP domain-containing protein (C-di-GMP phosphodiesterase class II)</fullName>
    </submittedName>
</protein>
<name>A0A7W7Y5T3_9BACT</name>
<accession>A0A7W7Y5T3</accession>
<feature type="domain" description="HD-GYP" evidence="1">
    <location>
        <begin position="130"/>
        <end position="326"/>
    </location>
</feature>
<reference evidence="2 3" key="1">
    <citation type="submission" date="2020-08" db="EMBL/GenBank/DDBJ databases">
        <title>Genomic Encyclopedia of Type Strains, Phase IV (KMG-IV): sequencing the most valuable type-strain genomes for metagenomic binning, comparative biology and taxonomic classification.</title>
        <authorList>
            <person name="Goeker M."/>
        </authorList>
    </citation>
    <scope>NUCLEOTIDE SEQUENCE [LARGE SCALE GENOMIC DNA]</scope>
    <source>
        <strain evidence="2 3">DSM 22071</strain>
    </source>
</reference>
<dbReference type="SUPFAM" id="SSF109604">
    <property type="entry name" value="HD-domain/PDEase-like"/>
    <property type="match status" value="1"/>
</dbReference>
<dbReference type="InterPro" id="IPR037522">
    <property type="entry name" value="HD_GYP_dom"/>
</dbReference>
<keyword evidence="3" id="KW-1185">Reference proteome</keyword>
<gene>
    <name evidence="2" type="ORF">HNR37_001932</name>
</gene>
<dbReference type="Pfam" id="PF13487">
    <property type="entry name" value="HD_5"/>
    <property type="match status" value="1"/>
</dbReference>
<dbReference type="AlphaFoldDB" id="A0A7W7Y5T3"/>
<dbReference type="Proteomes" id="UP000528322">
    <property type="component" value="Unassembled WGS sequence"/>
</dbReference>
<evidence type="ECO:0000259" key="1">
    <source>
        <dbReference type="PROSITE" id="PS51832"/>
    </source>
</evidence>
<dbReference type="InterPro" id="IPR003607">
    <property type="entry name" value="HD/PDEase_dom"/>
</dbReference>
<comment type="caution">
    <text evidence="2">The sequence shown here is derived from an EMBL/GenBank/DDBJ whole genome shotgun (WGS) entry which is preliminary data.</text>
</comment>
<dbReference type="Gene3D" id="1.10.3210.10">
    <property type="entry name" value="Hypothetical protein af1432"/>
    <property type="match status" value="1"/>
</dbReference>
<evidence type="ECO:0000313" key="2">
    <source>
        <dbReference type="EMBL" id="MBB5022594.1"/>
    </source>
</evidence>
<dbReference type="EMBL" id="JACHID010000013">
    <property type="protein sequence ID" value="MBB5022594.1"/>
    <property type="molecule type" value="Genomic_DNA"/>
</dbReference>
<evidence type="ECO:0000313" key="3">
    <source>
        <dbReference type="Proteomes" id="UP000528322"/>
    </source>
</evidence>
<dbReference type="PANTHER" id="PTHR43155:SF2">
    <property type="entry name" value="CYCLIC DI-GMP PHOSPHODIESTERASE PA4108"/>
    <property type="match status" value="1"/>
</dbReference>
<dbReference type="CDD" id="cd00077">
    <property type="entry name" value="HDc"/>
    <property type="match status" value="1"/>
</dbReference>
<proteinExistence type="predicted"/>
<sequence>MDNTQTIHTQHLKRGHILAKTVVDQEGYTIAEAHTRLYSPAIKRIRDAGIESVEIFRSNVKNPQARERLRMWEPQQVEETPYRHELGIVRTAYDFLASLLTNNAQQISQGSEPSLSQEQIFSHLNDLMESYLRNYRALLSLSGMAQKRHSPQVQHALRRTLIACALATHITKGDRQETLYMTAASLLADIGMHRIPTAIINKPGKLDEQERKVLETHPILAARILQKRNFPQPVLRYILEHHERLDGTGYPKGLAGNDISLGAALVGLCDTYCAMTSVRSYRGAENPTMALAKILQGKGVVHHGELVDKLVRYIGIFPIGTIVKLSTDEIGVVNQHFPDAPLRPRVAVGINERGQKAPRPFLRDLKTEEDIKIMRVVDPQAVSLDVGQLLYLR</sequence>
<dbReference type="PROSITE" id="PS51832">
    <property type="entry name" value="HD_GYP"/>
    <property type="match status" value="1"/>
</dbReference>
<dbReference type="PANTHER" id="PTHR43155">
    <property type="entry name" value="CYCLIC DI-GMP PHOSPHODIESTERASE PA4108-RELATED"/>
    <property type="match status" value="1"/>
</dbReference>
<organism evidence="2 3">
    <name type="scientific">Desulfurispira natronophila</name>
    <dbReference type="NCBI Taxonomy" id="682562"/>
    <lineage>
        <taxon>Bacteria</taxon>
        <taxon>Pseudomonadati</taxon>
        <taxon>Chrysiogenota</taxon>
        <taxon>Chrysiogenia</taxon>
        <taxon>Chrysiogenales</taxon>
        <taxon>Chrysiogenaceae</taxon>
        <taxon>Desulfurispira</taxon>
    </lineage>
</organism>
<dbReference type="RefSeq" id="WP_183733394.1">
    <property type="nucleotide sequence ID" value="NZ_JACHID010000013.1"/>
</dbReference>